<dbReference type="OrthoDB" id="5296287at2759"/>
<sequence>MITPAVPRIVGDFQSSSPSVAALLISVHVIGFALGPLIVSPACELYGRNPLMHISNFMFLFATLMCALSTNMIMLIIARFMTGMAGCIPTVLEGGYIADLIPVGKRGRIMAIWALGPLLGSVIGPIIGGYLTLNAGWRWAFWSMVIVSGAQAAAGIFCLKETFVPVILQRKNATRAQPSLSKELSPFWTAFVCPAKLATRSPIVIISALHITIAYVYFYFIVTTFPTLFGDHYGFNSGQIGLVYISPALGYLVGMITFGSLSDWYLERRQCTRGMSDPEDRLFSLFPGNILIAVGMMWYGWSIQIDIHWIMPLAGVSFVTIGISGVFLAIQPYLTDSFGVHVAHAIAVSTVVRSIFGGLLPLTGPSLYSHLGYGLGNTLLGLLALIISPTALLFFKYGGKLRTDPNFHVL</sequence>
<comment type="subcellular location">
    <subcellularLocation>
        <location evidence="1">Membrane</location>
        <topology evidence="1">Multi-pass membrane protein</topology>
    </subcellularLocation>
</comment>
<gene>
    <name evidence="8" type="ORF">N7517_010578</name>
</gene>
<dbReference type="EMBL" id="JAPZBT010000006">
    <property type="protein sequence ID" value="KAJ5355969.1"/>
    <property type="molecule type" value="Genomic_DNA"/>
</dbReference>
<evidence type="ECO:0000256" key="3">
    <source>
        <dbReference type="ARBA" id="ARBA00022692"/>
    </source>
</evidence>
<dbReference type="Gene3D" id="1.20.1250.20">
    <property type="entry name" value="MFS general substrate transporter like domains"/>
    <property type="match status" value="1"/>
</dbReference>
<reference evidence="8" key="2">
    <citation type="journal article" date="2023" name="IMA Fungus">
        <title>Comparative genomic study of the Penicillium genus elucidates a diverse pangenome and 15 lateral gene transfer events.</title>
        <authorList>
            <person name="Petersen C."/>
            <person name="Sorensen T."/>
            <person name="Nielsen M.R."/>
            <person name="Sondergaard T.E."/>
            <person name="Sorensen J.L."/>
            <person name="Fitzpatrick D.A."/>
            <person name="Frisvad J.C."/>
            <person name="Nielsen K.L."/>
        </authorList>
    </citation>
    <scope>NUCLEOTIDE SEQUENCE</scope>
    <source>
        <strain evidence="8">IBT 3081</strain>
    </source>
</reference>
<dbReference type="PROSITE" id="PS50850">
    <property type="entry name" value="MFS"/>
    <property type="match status" value="1"/>
</dbReference>
<protein>
    <submittedName>
        <fullName evidence="8">Major facilitator superfamily domain-containing protein</fullName>
    </submittedName>
</protein>
<name>A0A9W9RBT2_9EURO</name>
<dbReference type="InterPro" id="IPR011701">
    <property type="entry name" value="MFS"/>
</dbReference>
<dbReference type="InterPro" id="IPR020846">
    <property type="entry name" value="MFS_dom"/>
</dbReference>
<feature type="domain" description="Major facilitator superfamily (MFS) profile" evidence="7">
    <location>
        <begin position="1"/>
        <end position="402"/>
    </location>
</feature>
<dbReference type="PANTHER" id="PTHR23502">
    <property type="entry name" value="MAJOR FACILITATOR SUPERFAMILY"/>
    <property type="match status" value="1"/>
</dbReference>
<feature type="transmembrane region" description="Helical" evidence="6">
    <location>
        <begin position="342"/>
        <end position="362"/>
    </location>
</feature>
<dbReference type="Pfam" id="PF07690">
    <property type="entry name" value="MFS_1"/>
    <property type="match status" value="1"/>
</dbReference>
<evidence type="ECO:0000259" key="7">
    <source>
        <dbReference type="PROSITE" id="PS50850"/>
    </source>
</evidence>
<feature type="transmembrane region" description="Helical" evidence="6">
    <location>
        <begin position="374"/>
        <end position="395"/>
    </location>
</feature>
<feature type="transmembrane region" description="Helical" evidence="6">
    <location>
        <begin position="139"/>
        <end position="159"/>
    </location>
</feature>
<organism evidence="8 9">
    <name type="scientific">Penicillium concentricum</name>
    <dbReference type="NCBI Taxonomy" id="293559"/>
    <lineage>
        <taxon>Eukaryota</taxon>
        <taxon>Fungi</taxon>
        <taxon>Dikarya</taxon>
        <taxon>Ascomycota</taxon>
        <taxon>Pezizomycotina</taxon>
        <taxon>Eurotiomycetes</taxon>
        <taxon>Eurotiomycetidae</taxon>
        <taxon>Eurotiales</taxon>
        <taxon>Aspergillaceae</taxon>
        <taxon>Penicillium</taxon>
    </lineage>
</organism>
<feature type="transmembrane region" description="Helical" evidence="6">
    <location>
        <begin position="51"/>
        <end position="70"/>
    </location>
</feature>
<feature type="transmembrane region" description="Helical" evidence="6">
    <location>
        <begin position="76"/>
        <end position="98"/>
    </location>
</feature>
<dbReference type="Proteomes" id="UP001147752">
    <property type="component" value="Unassembled WGS sequence"/>
</dbReference>
<dbReference type="GO" id="GO:0016020">
    <property type="term" value="C:membrane"/>
    <property type="evidence" value="ECO:0007669"/>
    <property type="project" value="UniProtKB-SubCell"/>
</dbReference>
<keyword evidence="3 6" id="KW-0812">Transmembrane</keyword>
<dbReference type="GeneID" id="81467484"/>
<keyword evidence="9" id="KW-1185">Reference proteome</keyword>
<dbReference type="AlphaFoldDB" id="A0A9W9RBT2"/>
<evidence type="ECO:0000313" key="8">
    <source>
        <dbReference type="EMBL" id="KAJ5355969.1"/>
    </source>
</evidence>
<keyword evidence="5 6" id="KW-0472">Membrane</keyword>
<dbReference type="InterPro" id="IPR036259">
    <property type="entry name" value="MFS_trans_sf"/>
</dbReference>
<comment type="similarity">
    <text evidence="2">Belongs to the major facilitator superfamily.</text>
</comment>
<evidence type="ECO:0000256" key="4">
    <source>
        <dbReference type="ARBA" id="ARBA00022989"/>
    </source>
</evidence>
<feature type="transmembrane region" description="Helical" evidence="6">
    <location>
        <begin position="307"/>
        <end position="330"/>
    </location>
</feature>
<feature type="transmembrane region" description="Helical" evidence="6">
    <location>
        <begin position="20"/>
        <end position="39"/>
    </location>
</feature>
<reference evidence="8" key="1">
    <citation type="submission" date="2022-12" db="EMBL/GenBank/DDBJ databases">
        <authorList>
            <person name="Petersen C."/>
        </authorList>
    </citation>
    <scope>NUCLEOTIDE SEQUENCE</scope>
    <source>
        <strain evidence="8">IBT 3081</strain>
    </source>
</reference>
<feature type="transmembrane region" description="Helical" evidence="6">
    <location>
        <begin position="203"/>
        <end position="222"/>
    </location>
</feature>
<comment type="caution">
    <text evidence="8">The sequence shown here is derived from an EMBL/GenBank/DDBJ whole genome shotgun (WGS) entry which is preliminary data.</text>
</comment>
<dbReference type="GO" id="GO:0022857">
    <property type="term" value="F:transmembrane transporter activity"/>
    <property type="evidence" value="ECO:0007669"/>
    <property type="project" value="InterPro"/>
</dbReference>
<dbReference type="PANTHER" id="PTHR23502:SF68">
    <property type="entry name" value="MULTIDRUG TRANSPORTER, PUTATIVE (AFU_ORTHOLOGUE AFUA_3G01120)-RELATED"/>
    <property type="match status" value="1"/>
</dbReference>
<dbReference type="SUPFAM" id="SSF103473">
    <property type="entry name" value="MFS general substrate transporter"/>
    <property type="match status" value="1"/>
</dbReference>
<proteinExistence type="inferred from homology"/>
<dbReference type="RefSeq" id="XP_056574116.1">
    <property type="nucleotide sequence ID" value="XM_056728301.1"/>
</dbReference>
<keyword evidence="4 6" id="KW-1133">Transmembrane helix</keyword>
<feature type="transmembrane region" description="Helical" evidence="6">
    <location>
        <begin position="282"/>
        <end position="301"/>
    </location>
</feature>
<evidence type="ECO:0000256" key="6">
    <source>
        <dbReference type="SAM" id="Phobius"/>
    </source>
</evidence>
<evidence type="ECO:0000256" key="1">
    <source>
        <dbReference type="ARBA" id="ARBA00004141"/>
    </source>
</evidence>
<evidence type="ECO:0000313" key="9">
    <source>
        <dbReference type="Proteomes" id="UP001147752"/>
    </source>
</evidence>
<feature type="transmembrane region" description="Helical" evidence="6">
    <location>
        <begin position="110"/>
        <end position="133"/>
    </location>
</feature>
<evidence type="ECO:0000256" key="2">
    <source>
        <dbReference type="ARBA" id="ARBA00008335"/>
    </source>
</evidence>
<evidence type="ECO:0000256" key="5">
    <source>
        <dbReference type="ARBA" id="ARBA00023136"/>
    </source>
</evidence>
<feature type="transmembrane region" description="Helical" evidence="6">
    <location>
        <begin position="242"/>
        <end position="261"/>
    </location>
</feature>
<accession>A0A9W9RBT2</accession>